<dbReference type="SMART" id="SM00507">
    <property type="entry name" value="HNHc"/>
    <property type="match status" value="1"/>
</dbReference>
<dbReference type="EMBL" id="LJRC01000145">
    <property type="protein sequence ID" value="KPY36489.1"/>
    <property type="molecule type" value="Genomic_DNA"/>
</dbReference>
<dbReference type="PANTHER" id="PTHR33877">
    <property type="entry name" value="SLL1193 PROTEIN"/>
    <property type="match status" value="1"/>
</dbReference>
<dbReference type="InterPro" id="IPR029471">
    <property type="entry name" value="HNH_5"/>
</dbReference>
<dbReference type="InterPro" id="IPR052892">
    <property type="entry name" value="NA-targeting_endonuclease"/>
</dbReference>
<dbReference type="RefSeq" id="WP_081021763.1">
    <property type="nucleotide sequence ID" value="NZ_LJRC01000145.1"/>
</dbReference>
<protein>
    <recommendedName>
        <fullName evidence="1">HNH nuclease domain-containing protein</fullName>
    </recommendedName>
</protein>
<name>A0A0P9Y4G7_9PSED</name>
<organism evidence="2 3">
    <name type="scientific">Pseudomonas syringae pv. primulae</name>
    <dbReference type="NCBI Taxonomy" id="251707"/>
    <lineage>
        <taxon>Bacteria</taxon>
        <taxon>Pseudomonadati</taxon>
        <taxon>Pseudomonadota</taxon>
        <taxon>Gammaproteobacteria</taxon>
        <taxon>Pseudomonadales</taxon>
        <taxon>Pseudomonadaceae</taxon>
        <taxon>Pseudomonas</taxon>
    </lineage>
</organism>
<feature type="domain" description="HNH nuclease" evidence="1">
    <location>
        <begin position="121"/>
        <end position="171"/>
    </location>
</feature>
<dbReference type="PATRIC" id="fig|251707.3.peg.2209"/>
<proteinExistence type="predicted"/>
<reference evidence="2 3" key="1">
    <citation type="submission" date="2015-09" db="EMBL/GenBank/DDBJ databases">
        <title>Genome announcement of multiple Pseudomonas syringae strains.</title>
        <authorList>
            <person name="Thakur S."/>
            <person name="Wang P.W."/>
            <person name="Gong Y."/>
            <person name="Weir B.S."/>
            <person name="Guttman D.S."/>
        </authorList>
    </citation>
    <scope>NUCLEOTIDE SEQUENCE [LARGE SCALE GENOMIC DNA]</scope>
    <source>
        <strain evidence="2 3">ICMP3956</strain>
    </source>
</reference>
<comment type="caution">
    <text evidence="2">The sequence shown here is derived from an EMBL/GenBank/DDBJ whole genome shotgun (WGS) entry which is preliminary data.</text>
</comment>
<accession>A0A0P9Y4G7</accession>
<dbReference type="AlphaFoldDB" id="A0A0P9Y4G7"/>
<dbReference type="CDD" id="cd00085">
    <property type="entry name" value="HNHc"/>
    <property type="match status" value="1"/>
</dbReference>
<sequence>MNGYAFDLKLVCGGYGYFSTLTSGSAPDSNGLEARKPSLVNSEVFPSALKELGVSYIVVNSEESYYDWTCIQGWAIADEKYVRQYMAHWIKTRKCLISPYGSFTDIELASASIRKRSFRGKFKQRILDRDGNHCVNCAESDGLTLQHVRPYSQGGETSFRNLVTLCERCNHNMGAEVYRELYDLANLRYSYEPSLLRNSEVNERAILRAAQFSRNIMHTRCEL</sequence>
<evidence type="ECO:0000313" key="3">
    <source>
        <dbReference type="Proteomes" id="UP000050562"/>
    </source>
</evidence>
<gene>
    <name evidence="2" type="ORF">ALO52_200113</name>
</gene>
<dbReference type="InterPro" id="IPR003615">
    <property type="entry name" value="HNH_nuc"/>
</dbReference>
<dbReference type="Pfam" id="PF14279">
    <property type="entry name" value="HNH_5"/>
    <property type="match status" value="1"/>
</dbReference>
<dbReference type="Proteomes" id="UP000050562">
    <property type="component" value="Unassembled WGS sequence"/>
</dbReference>
<evidence type="ECO:0000313" key="2">
    <source>
        <dbReference type="EMBL" id="KPY36489.1"/>
    </source>
</evidence>
<dbReference type="PANTHER" id="PTHR33877:SF2">
    <property type="entry name" value="OS07G0170200 PROTEIN"/>
    <property type="match status" value="1"/>
</dbReference>
<dbReference type="Gene3D" id="1.10.30.50">
    <property type="match status" value="1"/>
</dbReference>
<evidence type="ECO:0000259" key="1">
    <source>
        <dbReference type="SMART" id="SM00507"/>
    </source>
</evidence>